<evidence type="ECO:0008006" key="3">
    <source>
        <dbReference type="Google" id="ProtNLM"/>
    </source>
</evidence>
<dbReference type="InterPro" id="IPR043519">
    <property type="entry name" value="NT_sf"/>
</dbReference>
<name>A0A383R673_PAEAL</name>
<dbReference type="SUPFAM" id="SSF81301">
    <property type="entry name" value="Nucleotidyltransferase"/>
    <property type="match status" value="1"/>
</dbReference>
<dbReference type="Proteomes" id="UP000304148">
    <property type="component" value="Chromosome"/>
</dbReference>
<dbReference type="RefSeq" id="WP_138184801.1">
    <property type="nucleotide sequence ID" value="NZ_LS992241.1"/>
</dbReference>
<reference evidence="2" key="1">
    <citation type="submission" date="2018-08" db="EMBL/GenBank/DDBJ databases">
        <authorList>
            <person name="Chevrot R."/>
        </authorList>
    </citation>
    <scope>NUCLEOTIDE SEQUENCE [LARGE SCALE GENOMIC DNA]</scope>
</reference>
<accession>A0A383R673</accession>
<gene>
    <name evidence="1" type="ORF">PBLR_10860</name>
</gene>
<sequence>MNDKSKELLQQAYVHADELSKHPVLTRYWDRCSLVVKGSVSRGNCDQYSDIDFVFFCDDDVRQAIIRDYREAGLSTRQDGVFLPIGDWEGHYHFETFAMLRGYFEETNYPQVWEFQQAIPVHDPELRFANTIAQLSENFLSQPIEVIKHMYISLQLTLDWMRHPLKRGDAIATNLHGSKIVRELCQLAYVLDGKSYPHDKWLSAYLSATRFGSLQETRIASYLQTMPLAGNITPHLELNEYPCYQQAWELIDEAVRFIREHYGDYPWIDEWYLYG</sequence>
<evidence type="ECO:0000313" key="2">
    <source>
        <dbReference type="Proteomes" id="UP000304148"/>
    </source>
</evidence>
<dbReference type="AlphaFoldDB" id="A0A383R673"/>
<protein>
    <recommendedName>
        <fullName evidence="3">Polymerase nucleotidyl transferase domain-containing protein</fullName>
    </recommendedName>
</protein>
<dbReference type="EMBL" id="LS992241">
    <property type="protein sequence ID" value="SYX82438.1"/>
    <property type="molecule type" value="Genomic_DNA"/>
</dbReference>
<dbReference type="Gene3D" id="3.30.460.10">
    <property type="entry name" value="Beta Polymerase, domain 2"/>
    <property type="match status" value="1"/>
</dbReference>
<proteinExistence type="predicted"/>
<evidence type="ECO:0000313" key="1">
    <source>
        <dbReference type="EMBL" id="SYX82438.1"/>
    </source>
</evidence>
<organism evidence="1 2">
    <name type="scientific">Paenibacillus alvei</name>
    <name type="common">Bacillus alvei</name>
    <dbReference type="NCBI Taxonomy" id="44250"/>
    <lineage>
        <taxon>Bacteria</taxon>
        <taxon>Bacillati</taxon>
        <taxon>Bacillota</taxon>
        <taxon>Bacilli</taxon>
        <taxon>Bacillales</taxon>
        <taxon>Paenibacillaceae</taxon>
        <taxon>Paenibacillus</taxon>
    </lineage>
</organism>